<reference evidence="1" key="2">
    <citation type="submission" date="2023-05" db="EMBL/GenBank/DDBJ databases">
        <authorList>
            <consortium name="Lawrence Berkeley National Laboratory"/>
            <person name="Steindorff A."/>
            <person name="Hensen N."/>
            <person name="Bonometti L."/>
            <person name="Westerberg I."/>
            <person name="Brannstrom I.O."/>
            <person name="Guillou S."/>
            <person name="Cros-Aarteil S."/>
            <person name="Calhoun S."/>
            <person name="Haridas S."/>
            <person name="Kuo A."/>
            <person name="Mondo S."/>
            <person name="Pangilinan J."/>
            <person name="Riley R."/>
            <person name="Labutti K."/>
            <person name="Andreopoulos B."/>
            <person name="Lipzen A."/>
            <person name="Chen C."/>
            <person name="Yanf M."/>
            <person name="Daum C."/>
            <person name="Ng V."/>
            <person name="Clum A."/>
            <person name="Ohm R."/>
            <person name="Martin F."/>
            <person name="Silar P."/>
            <person name="Natvig D."/>
            <person name="Lalanne C."/>
            <person name="Gautier V."/>
            <person name="Ament-Velasquez S.L."/>
            <person name="Kruys A."/>
            <person name="Hutchinson M.I."/>
            <person name="Powell A.J."/>
            <person name="Barry K."/>
            <person name="Miller A.N."/>
            <person name="Grigoriev I.V."/>
            <person name="Debuchy R."/>
            <person name="Gladieux P."/>
            <person name="Thoren M.H."/>
            <person name="Johannesson H."/>
        </authorList>
    </citation>
    <scope>NUCLEOTIDE SEQUENCE</scope>
    <source>
        <strain evidence="1">CBS 141.50</strain>
    </source>
</reference>
<comment type="caution">
    <text evidence="1">The sequence shown here is derived from an EMBL/GenBank/DDBJ whole genome shotgun (WGS) entry which is preliminary data.</text>
</comment>
<dbReference type="AlphaFoldDB" id="A0AAN6V0Q1"/>
<name>A0AAN6V0Q1_9PEZI</name>
<dbReference type="EMBL" id="MU853604">
    <property type="protein sequence ID" value="KAK4141960.1"/>
    <property type="molecule type" value="Genomic_DNA"/>
</dbReference>
<organism evidence="1 2">
    <name type="scientific">Dichotomopilus funicola</name>
    <dbReference type="NCBI Taxonomy" id="1934379"/>
    <lineage>
        <taxon>Eukaryota</taxon>
        <taxon>Fungi</taxon>
        <taxon>Dikarya</taxon>
        <taxon>Ascomycota</taxon>
        <taxon>Pezizomycotina</taxon>
        <taxon>Sordariomycetes</taxon>
        <taxon>Sordariomycetidae</taxon>
        <taxon>Sordariales</taxon>
        <taxon>Chaetomiaceae</taxon>
        <taxon>Dichotomopilus</taxon>
    </lineage>
</organism>
<dbReference type="RefSeq" id="XP_062635331.1">
    <property type="nucleotide sequence ID" value="XM_062777812.1"/>
</dbReference>
<dbReference type="Pfam" id="PF20174">
    <property type="entry name" value="DUF6540"/>
    <property type="match status" value="1"/>
</dbReference>
<evidence type="ECO:0000313" key="1">
    <source>
        <dbReference type="EMBL" id="KAK4141960.1"/>
    </source>
</evidence>
<sequence length="201" mass="22584">MAGTETAHTITHHAVRNGREYISYSDGTSHTRKLDRATGQPISDWAAVEVSVDETPSSTSEPPPTRYQTVIAEHQTQNEPKHWSLFSHIPNARGTGPGQVWQVTGDAEFMHFEHAEGVDWMESPDFAWHQVLSQDLDDAQLLRVDEIARAEKPPSAPNRAAVVEHCQGWTVRVVRRLVEEKIVKREGVVGMLEGYMDPIRN</sequence>
<gene>
    <name evidence="1" type="ORF">C8A04DRAFT_13685</name>
</gene>
<keyword evidence="2" id="KW-1185">Reference proteome</keyword>
<dbReference type="Proteomes" id="UP001302676">
    <property type="component" value="Unassembled WGS sequence"/>
</dbReference>
<protein>
    <submittedName>
        <fullName evidence="1">Uncharacterized protein</fullName>
    </submittedName>
</protein>
<reference evidence="1" key="1">
    <citation type="journal article" date="2023" name="Mol. Phylogenet. Evol.">
        <title>Genome-scale phylogeny and comparative genomics of the fungal order Sordariales.</title>
        <authorList>
            <person name="Hensen N."/>
            <person name="Bonometti L."/>
            <person name="Westerberg I."/>
            <person name="Brannstrom I.O."/>
            <person name="Guillou S."/>
            <person name="Cros-Aarteil S."/>
            <person name="Calhoun S."/>
            <person name="Haridas S."/>
            <person name="Kuo A."/>
            <person name="Mondo S."/>
            <person name="Pangilinan J."/>
            <person name="Riley R."/>
            <person name="LaButti K."/>
            <person name="Andreopoulos B."/>
            <person name="Lipzen A."/>
            <person name="Chen C."/>
            <person name="Yan M."/>
            <person name="Daum C."/>
            <person name="Ng V."/>
            <person name="Clum A."/>
            <person name="Steindorff A."/>
            <person name="Ohm R.A."/>
            <person name="Martin F."/>
            <person name="Silar P."/>
            <person name="Natvig D.O."/>
            <person name="Lalanne C."/>
            <person name="Gautier V."/>
            <person name="Ament-Velasquez S.L."/>
            <person name="Kruys A."/>
            <person name="Hutchinson M.I."/>
            <person name="Powell A.J."/>
            <person name="Barry K."/>
            <person name="Miller A.N."/>
            <person name="Grigoriev I.V."/>
            <person name="Debuchy R."/>
            <person name="Gladieux P."/>
            <person name="Hiltunen Thoren M."/>
            <person name="Johannesson H."/>
        </authorList>
    </citation>
    <scope>NUCLEOTIDE SEQUENCE</scope>
    <source>
        <strain evidence="1">CBS 141.50</strain>
    </source>
</reference>
<proteinExistence type="predicted"/>
<accession>A0AAN6V0Q1</accession>
<dbReference type="GeneID" id="87814425"/>
<dbReference type="InterPro" id="IPR046670">
    <property type="entry name" value="DUF6540"/>
</dbReference>
<evidence type="ECO:0000313" key="2">
    <source>
        <dbReference type="Proteomes" id="UP001302676"/>
    </source>
</evidence>